<dbReference type="InterPro" id="IPR058792">
    <property type="entry name" value="Beta-barrel_RND_2"/>
</dbReference>
<name>A0ABV5W5T6_9BACL</name>
<evidence type="ECO:0000256" key="1">
    <source>
        <dbReference type="ARBA" id="ARBA00009477"/>
    </source>
</evidence>
<dbReference type="Pfam" id="PF25989">
    <property type="entry name" value="YknX_C"/>
    <property type="match status" value="1"/>
</dbReference>
<evidence type="ECO:0000313" key="6">
    <source>
        <dbReference type="EMBL" id="MFB9755939.1"/>
    </source>
</evidence>
<reference evidence="6 7" key="1">
    <citation type="submission" date="2024-09" db="EMBL/GenBank/DDBJ databases">
        <authorList>
            <person name="Sun Q."/>
            <person name="Mori K."/>
        </authorList>
    </citation>
    <scope>NUCLEOTIDE SEQUENCE [LARGE SCALE GENOMIC DNA]</scope>
    <source>
        <strain evidence="6 7">JCM 12520</strain>
    </source>
</reference>
<protein>
    <submittedName>
        <fullName evidence="6">Efflux RND transporter periplasmic adaptor subunit</fullName>
    </submittedName>
</protein>
<feature type="chain" id="PRO_5047223688" evidence="2">
    <location>
        <begin position="29"/>
        <end position="421"/>
    </location>
</feature>
<dbReference type="PANTHER" id="PTHR30469:SF33">
    <property type="entry name" value="SLR1207 PROTEIN"/>
    <property type="match status" value="1"/>
</dbReference>
<dbReference type="PROSITE" id="PS51257">
    <property type="entry name" value="PROKAR_LIPOPROTEIN"/>
    <property type="match status" value="1"/>
</dbReference>
<organism evidence="6 7">
    <name type="scientific">Paenibacillus hodogayensis</name>
    <dbReference type="NCBI Taxonomy" id="279208"/>
    <lineage>
        <taxon>Bacteria</taxon>
        <taxon>Bacillati</taxon>
        <taxon>Bacillota</taxon>
        <taxon>Bacilli</taxon>
        <taxon>Bacillales</taxon>
        <taxon>Paenibacillaceae</taxon>
        <taxon>Paenibacillus</taxon>
    </lineage>
</organism>
<feature type="domain" description="CusB-like beta-barrel" evidence="4">
    <location>
        <begin position="271"/>
        <end position="344"/>
    </location>
</feature>
<dbReference type="Gene3D" id="2.40.420.20">
    <property type="match status" value="1"/>
</dbReference>
<dbReference type="RefSeq" id="WP_344915428.1">
    <property type="nucleotide sequence ID" value="NZ_BAAAYO010000015.1"/>
</dbReference>
<sequence>MRQSRLKRKSFRSGAKIAAALVLTVAVAAGCTTGGKEAAPAAAQEQTIKSVKVQPLAKQKIGEPLEQIADVVAATQLDVIAKAGGDVKELTVKRGDQVNAGDVIARLDPVDMKLQKDKVALQLQSSQQALTKAKKDFTDSKTEMANGVKKMEQALQDITKTYNKARNDYDQGLITKQQLEQTETAWKNQTLDLDLLKQKQKTLETTDALSALETQVQSASLSMKELDRSIANLDIKAPVSGILTELPVVVGMTVQPGTKIGHLQQLDPILIKAQLTESSAKLVRGKQELVYYVSGSAEKAKAPIKYLSQSMDAQSKSYELELEIANPNGALKPGTKVQVQLTTEQEQVVLTVPTLSIVRESGDTFVFVLVGDTVEKRKVELGRLNELNQEIISGVKEGEQLVVSGQNQLKDKEKVKLAESK</sequence>
<evidence type="ECO:0000256" key="2">
    <source>
        <dbReference type="SAM" id="SignalP"/>
    </source>
</evidence>
<evidence type="ECO:0000259" key="4">
    <source>
        <dbReference type="Pfam" id="PF25954"/>
    </source>
</evidence>
<dbReference type="Pfam" id="PF25917">
    <property type="entry name" value="BSH_RND"/>
    <property type="match status" value="1"/>
</dbReference>
<dbReference type="Gene3D" id="2.40.30.170">
    <property type="match status" value="1"/>
</dbReference>
<proteinExistence type="inferred from homology"/>
<gene>
    <name evidence="6" type="ORF">ACFFNY_30530</name>
</gene>
<dbReference type="Gene3D" id="2.40.50.100">
    <property type="match status" value="1"/>
</dbReference>
<dbReference type="Pfam" id="PF25954">
    <property type="entry name" value="Beta-barrel_RND_2"/>
    <property type="match status" value="1"/>
</dbReference>
<dbReference type="NCBIfam" id="TIGR01730">
    <property type="entry name" value="RND_mfp"/>
    <property type="match status" value="1"/>
</dbReference>
<feature type="domain" description="Multidrug resistance protein MdtA-like barrel-sandwich hybrid" evidence="3">
    <location>
        <begin position="77"/>
        <end position="259"/>
    </location>
</feature>
<dbReference type="PANTHER" id="PTHR30469">
    <property type="entry name" value="MULTIDRUG RESISTANCE PROTEIN MDTA"/>
    <property type="match status" value="1"/>
</dbReference>
<evidence type="ECO:0000313" key="7">
    <source>
        <dbReference type="Proteomes" id="UP001589619"/>
    </source>
</evidence>
<evidence type="ECO:0000259" key="3">
    <source>
        <dbReference type="Pfam" id="PF25917"/>
    </source>
</evidence>
<dbReference type="Gene3D" id="1.10.287.470">
    <property type="entry name" value="Helix hairpin bin"/>
    <property type="match status" value="1"/>
</dbReference>
<dbReference type="SUPFAM" id="SSF111369">
    <property type="entry name" value="HlyD-like secretion proteins"/>
    <property type="match status" value="1"/>
</dbReference>
<dbReference type="InterPro" id="IPR006143">
    <property type="entry name" value="RND_pump_MFP"/>
</dbReference>
<dbReference type="InterPro" id="IPR058625">
    <property type="entry name" value="MdtA-like_BSH"/>
</dbReference>
<feature type="signal peptide" evidence="2">
    <location>
        <begin position="1"/>
        <end position="28"/>
    </location>
</feature>
<dbReference type="InterPro" id="IPR058637">
    <property type="entry name" value="YknX-like_C"/>
</dbReference>
<accession>A0ABV5W5T6</accession>
<comment type="similarity">
    <text evidence="1">Belongs to the membrane fusion protein (MFP) (TC 8.A.1) family.</text>
</comment>
<evidence type="ECO:0000259" key="5">
    <source>
        <dbReference type="Pfam" id="PF25989"/>
    </source>
</evidence>
<comment type="caution">
    <text evidence="6">The sequence shown here is derived from an EMBL/GenBank/DDBJ whole genome shotgun (WGS) entry which is preliminary data.</text>
</comment>
<dbReference type="Proteomes" id="UP001589619">
    <property type="component" value="Unassembled WGS sequence"/>
</dbReference>
<keyword evidence="2" id="KW-0732">Signal</keyword>
<dbReference type="EMBL" id="JBHMAG010000019">
    <property type="protein sequence ID" value="MFB9755939.1"/>
    <property type="molecule type" value="Genomic_DNA"/>
</dbReference>
<feature type="domain" description="YknX-like C-terminal permuted SH3-like" evidence="5">
    <location>
        <begin position="349"/>
        <end position="416"/>
    </location>
</feature>
<keyword evidence="7" id="KW-1185">Reference proteome</keyword>